<keyword evidence="3" id="KW-1185">Reference proteome</keyword>
<dbReference type="EMBL" id="PQSP01000003">
    <property type="protein sequence ID" value="RUS66889.1"/>
    <property type="molecule type" value="Genomic_DNA"/>
</dbReference>
<dbReference type="RefSeq" id="WP_126979884.1">
    <property type="nucleotide sequence ID" value="NZ_PQSP01000003.1"/>
</dbReference>
<feature type="signal peptide" evidence="1">
    <location>
        <begin position="1"/>
        <end position="21"/>
    </location>
</feature>
<sequence precursor="true">MKKVINWGLVIIGALLAGACAAPVDEQAANVPAFPQDRDGAAHFLANSARERWMLMVQDDGMGNAVYANKERIVLQPDGVSTVWLRMVFPVAIPLSAQSSESVTGTLIYSEVRCKDSTYRTPAFYALDASGQILDITSNDQAPFVAMDAGAAALGLYRMACESL</sequence>
<keyword evidence="1" id="KW-0732">Signal</keyword>
<evidence type="ECO:0008006" key="4">
    <source>
        <dbReference type="Google" id="ProtNLM"/>
    </source>
</evidence>
<dbReference type="PROSITE" id="PS51257">
    <property type="entry name" value="PROKAR_LIPOPROTEIN"/>
    <property type="match status" value="1"/>
</dbReference>
<dbReference type="AlphaFoldDB" id="A0A433SDQ5"/>
<evidence type="ECO:0000313" key="3">
    <source>
        <dbReference type="Proteomes" id="UP000286947"/>
    </source>
</evidence>
<dbReference type="Proteomes" id="UP000286947">
    <property type="component" value="Unassembled WGS sequence"/>
</dbReference>
<comment type="caution">
    <text evidence="2">The sequence shown here is derived from an EMBL/GenBank/DDBJ whole genome shotgun (WGS) entry which is preliminary data.</text>
</comment>
<name>A0A433SDQ5_9BURK</name>
<accession>A0A433SDQ5</accession>
<proteinExistence type="predicted"/>
<protein>
    <recommendedName>
        <fullName evidence="4">Lipoprotein</fullName>
    </recommendedName>
</protein>
<evidence type="ECO:0000256" key="1">
    <source>
        <dbReference type="SAM" id="SignalP"/>
    </source>
</evidence>
<reference evidence="2 3" key="1">
    <citation type="submission" date="2018-01" db="EMBL/GenBank/DDBJ databases">
        <title>Saezia sanguinis gen. nov., sp. nov., in the order Burkholderiales isolated from human blood.</title>
        <authorList>
            <person name="Medina-Pascual M.J."/>
            <person name="Valdezate S."/>
            <person name="Monzon S."/>
            <person name="Cuesta I."/>
            <person name="Carrasco G."/>
            <person name="Villalon P."/>
            <person name="Saez-Nieto J.A."/>
        </authorList>
    </citation>
    <scope>NUCLEOTIDE SEQUENCE [LARGE SCALE GENOMIC DNA]</scope>
    <source>
        <strain evidence="2 3">CNM695-12</strain>
    </source>
</reference>
<organism evidence="2 3">
    <name type="scientific">Saezia sanguinis</name>
    <dbReference type="NCBI Taxonomy" id="1965230"/>
    <lineage>
        <taxon>Bacteria</taxon>
        <taxon>Pseudomonadati</taxon>
        <taxon>Pseudomonadota</taxon>
        <taxon>Betaproteobacteria</taxon>
        <taxon>Burkholderiales</taxon>
        <taxon>Saeziaceae</taxon>
        <taxon>Saezia</taxon>
    </lineage>
</organism>
<feature type="chain" id="PRO_5019512383" description="Lipoprotein" evidence="1">
    <location>
        <begin position="22"/>
        <end position="164"/>
    </location>
</feature>
<gene>
    <name evidence="2" type="ORF">CUZ56_01684</name>
</gene>
<evidence type="ECO:0000313" key="2">
    <source>
        <dbReference type="EMBL" id="RUS66889.1"/>
    </source>
</evidence>